<accession>A0A0E9WPN3</accession>
<protein>
    <submittedName>
        <fullName evidence="1">Uncharacterized protein</fullName>
    </submittedName>
</protein>
<dbReference type="AlphaFoldDB" id="A0A0E9WPN3"/>
<dbReference type="EMBL" id="GBXM01016203">
    <property type="protein sequence ID" value="JAH92374.1"/>
    <property type="molecule type" value="Transcribed_RNA"/>
</dbReference>
<evidence type="ECO:0000313" key="1">
    <source>
        <dbReference type="EMBL" id="JAH92374.1"/>
    </source>
</evidence>
<name>A0A0E9WPN3_ANGAN</name>
<sequence>MGGKTRAIKQSSNRQINAVRFKMASSAVTCKDVEEMVHFILVEHRYFCGALGALDRIVRLLWLRLHDPWLQGDGLCLWAALHLLPSPHPLSVSGCFVPQNLLFVNSAVHDEHGSVLSPVLLMPLAIQTQSGHACRAVKDCITAGECLSLLSSVC</sequence>
<reference evidence="1" key="2">
    <citation type="journal article" date="2015" name="Fish Shellfish Immunol.">
        <title>Early steps in the European eel (Anguilla anguilla)-Vibrio vulnificus interaction in the gills: Role of the RtxA13 toxin.</title>
        <authorList>
            <person name="Callol A."/>
            <person name="Pajuelo D."/>
            <person name="Ebbesson L."/>
            <person name="Teles M."/>
            <person name="MacKenzie S."/>
            <person name="Amaro C."/>
        </authorList>
    </citation>
    <scope>NUCLEOTIDE SEQUENCE</scope>
</reference>
<organism evidence="1">
    <name type="scientific">Anguilla anguilla</name>
    <name type="common">European freshwater eel</name>
    <name type="synonym">Muraena anguilla</name>
    <dbReference type="NCBI Taxonomy" id="7936"/>
    <lineage>
        <taxon>Eukaryota</taxon>
        <taxon>Metazoa</taxon>
        <taxon>Chordata</taxon>
        <taxon>Craniata</taxon>
        <taxon>Vertebrata</taxon>
        <taxon>Euteleostomi</taxon>
        <taxon>Actinopterygii</taxon>
        <taxon>Neopterygii</taxon>
        <taxon>Teleostei</taxon>
        <taxon>Anguilliformes</taxon>
        <taxon>Anguillidae</taxon>
        <taxon>Anguilla</taxon>
    </lineage>
</organism>
<proteinExistence type="predicted"/>
<reference evidence="1" key="1">
    <citation type="submission" date="2014-11" db="EMBL/GenBank/DDBJ databases">
        <authorList>
            <person name="Amaro Gonzalez C."/>
        </authorList>
    </citation>
    <scope>NUCLEOTIDE SEQUENCE</scope>
</reference>